<evidence type="ECO:0000256" key="1">
    <source>
        <dbReference type="SAM" id="MobiDB-lite"/>
    </source>
</evidence>
<dbReference type="AlphaFoldDB" id="A0A835JK85"/>
<organism evidence="2 3">
    <name type="scientific">Salix dunnii</name>
    <dbReference type="NCBI Taxonomy" id="1413687"/>
    <lineage>
        <taxon>Eukaryota</taxon>
        <taxon>Viridiplantae</taxon>
        <taxon>Streptophyta</taxon>
        <taxon>Embryophyta</taxon>
        <taxon>Tracheophyta</taxon>
        <taxon>Spermatophyta</taxon>
        <taxon>Magnoliopsida</taxon>
        <taxon>eudicotyledons</taxon>
        <taxon>Gunneridae</taxon>
        <taxon>Pentapetalae</taxon>
        <taxon>rosids</taxon>
        <taxon>fabids</taxon>
        <taxon>Malpighiales</taxon>
        <taxon>Salicaceae</taxon>
        <taxon>Saliceae</taxon>
        <taxon>Salix</taxon>
    </lineage>
</organism>
<keyword evidence="3" id="KW-1185">Reference proteome</keyword>
<evidence type="ECO:0000313" key="3">
    <source>
        <dbReference type="Proteomes" id="UP000657918"/>
    </source>
</evidence>
<dbReference type="EMBL" id="JADGMS010000013">
    <property type="protein sequence ID" value="KAF9670113.1"/>
    <property type="molecule type" value="Genomic_DNA"/>
</dbReference>
<feature type="region of interest" description="Disordered" evidence="1">
    <location>
        <begin position="100"/>
        <end position="125"/>
    </location>
</feature>
<feature type="compositionally biased region" description="Basic and acidic residues" evidence="1">
    <location>
        <begin position="104"/>
        <end position="125"/>
    </location>
</feature>
<dbReference type="Proteomes" id="UP000657918">
    <property type="component" value="Unassembled WGS sequence"/>
</dbReference>
<proteinExistence type="predicted"/>
<evidence type="ECO:0000313" key="2">
    <source>
        <dbReference type="EMBL" id="KAF9670113.1"/>
    </source>
</evidence>
<comment type="caution">
    <text evidence="2">The sequence shown here is derived from an EMBL/GenBank/DDBJ whole genome shotgun (WGS) entry which is preliminary data.</text>
</comment>
<name>A0A835JK85_9ROSI</name>
<protein>
    <submittedName>
        <fullName evidence="2">Uncharacterized protein</fullName>
    </submittedName>
</protein>
<sequence length="125" mass="13709">MSDRNNNLAEPNPVLSEMQAQHMAKASHMKFQRDHKRLTIVGAAGGLAGYQSMEAPILVANQQCLKKFADTAEKCLAESGPERPNMGDVLWNFELALQLQDNPEGSKHSSKGEGSETSEESIRNL</sequence>
<gene>
    <name evidence="2" type="ORF">SADUNF_Sadunf13G0034800</name>
</gene>
<accession>A0A835JK85</accession>
<reference evidence="2 3" key="1">
    <citation type="submission" date="2020-10" db="EMBL/GenBank/DDBJ databases">
        <title>Plant Genome Project.</title>
        <authorList>
            <person name="Zhang R.-G."/>
        </authorList>
    </citation>
    <scope>NUCLEOTIDE SEQUENCE [LARGE SCALE GENOMIC DNA]</scope>
    <source>
        <strain evidence="2">FAFU-HL-1</strain>
        <tissue evidence="2">Leaf</tissue>
    </source>
</reference>
<dbReference type="OrthoDB" id="4062651at2759"/>